<feature type="non-terminal residue" evidence="7">
    <location>
        <position position="2702"/>
    </location>
</feature>
<dbReference type="InterPro" id="IPR041480">
    <property type="entry name" value="CIDR1_gamma"/>
</dbReference>
<evidence type="ECO:0000259" key="5">
    <source>
        <dbReference type="Pfam" id="PF18562"/>
    </source>
</evidence>
<feature type="domain" description="Duffy-binding-like" evidence="2">
    <location>
        <begin position="563"/>
        <end position="707"/>
    </location>
</feature>
<dbReference type="Pfam" id="PF22672">
    <property type="entry name" value="DBL_C"/>
    <property type="match status" value="2"/>
</dbReference>
<feature type="domain" description="Duffy-binding-like" evidence="2">
    <location>
        <begin position="2097"/>
        <end position="2239"/>
    </location>
</feature>
<feature type="domain" description="Duffy-antigen binding" evidence="3">
    <location>
        <begin position="864"/>
        <end position="1041"/>
    </location>
</feature>
<dbReference type="InterPro" id="IPR029210">
    <property type="entry name" value="PfEMP1_NTS"/>
</dbReference>
<dbReference type="InterPro" id="IPR004258">
    <property type="entry name" value="DBL"/>
</dbReference>
<protein>
    <recommendedName>
        <fullName evidence="9">Erythrocyte membrane protein 1</fullName>
    </recommendedName>
</protein>
<organism evidence="7 8">
    <name type="scientific">Plasmodium falciparum Tanzania</name>
    <name type="common">2000708</name>
    <dbReference type="NCBI Taxonomy" id="1036725"/>
    <lineage>
        <taxon>Eukaryota</taxon>
        <taxon>Sar</taxon>
        <taxon>Alveolata</taxon>
        <taxon>Apicomplexa</taxon>
        <taxon>Aconoidasida</taxon>
        <taxon>Haemosporida</taxon>
        <taxon>Plasmodiidae</taxon>
        <taxon>Plasmodium</taxon>
        <taxon>Plasmodium (Laverania)</taxon>
    </lineage>
</organism>
<dbReference type="OrthoDB" id="379146at2759"/>
<dbReference type="GO" id="GO:0046789">
    <property type="term" value="F:host cell surface receptor binding"/>
    <property type="evidence" value="ECO:0007669"/>
    <property type="project" value="InterPro"/>
</dbReference>
<sequence>MGSQGSKPAATSDVKNESHNSARNVLEGFAESIKNQAEKDAKEHGQHLTGELQKATFRGAHTQTEGPKTYGYSSPCGLNHTWNTNLLDDRVKDRDPCDGRNQKRFDENEGFECSKSRIKGNENNSDGGSCAPPRRRHMCDKNLEALNESNTQNVHDLLGNVLVTAKYEGDYIINNHPHKGTSEVCIALARSFADIGDIVRGIDIFKPNDKDEVQNGLKKVFKNIHDSLSSDVRKNYPDDGFGNYYKLREAWWNANRDKVWNALTCSIPYYANYVIKKSDDTIVFTDNRKCGHNEGAPPTNLDYVPQFLRWFDEWAEEFCRIRKDKLKKVKEVCRGKNDENYCDGNGYDCKQTDISRNILFVDLNCPRCEEECTSYNEWIEKKIEEFSKQKKKYDKEIGRSSTFSNNEYDTRFYESLGKRYPLVNSFLDPMKEGLNCSMDTVDGKIDFEKLDVTFSPSSFCKTCPLYGVKCNNSTRKCTVNSNDKNTREIINDKNATHIDVEMIYHRGKNIKEDQKKLFKKSCLFRTIRNENWRCNVYNNLDVCRLNNFQEKIDPDEKIRFNVLIDRWLKDFIKGYYISKQKIEPCIPKENEQLCIISCKEKCTCVENWIKKKENEWKTITQYSNKKKHADSLNIVHKVRRYFDQIKSYVNKYIDDYDVLKNQGEHEDCIDGDDCTSENKKNKNDFVIILLNRLKKKIETCKSQHEESNNQNCLKTLPNSSEDDEEDESDDEEEDQTPRNNPCVTVGDDKSGGSGKIKSVRHVAKEMQKEVHEGMLKRSGDKSGKGTENVSVLKGYIEKAIFGKAAKSSDLDKGKFCHLDQNTHTNAESRPGYRYEGPCTGKNDKRFKIGKEWEQGEKLGTKVHIYMPPRRQHMCTSNLENLDLSKEGLSNSSIASNSLLGDVLLAAKYEAENIKKLYQQNNSKNSLNDENDKATVCRAMKYSFADLGDIIRGKDLWEKNGDAKRLQEKLEKIFAKIKEKLHDESMKKIYEEDNDQYKQLREDWWEANRDQVWEAMQCGNDNPCSGTDSGIPFDDYVPQRLRWMTEWAEWYCKAQKEAYDKLNVCEKCRSKGKCKQGNGHCVTCKTACDKYKRFIQIWKPQWNKMEQKYSQLYEEAKNYSDNAKKDTKDKDDYVLKFLNELQKANGVVSSTPSTKSGNTATSDVYGTAARYVHQELPNMDCKDQYVFCEKKDGNNYAFEEMPKEYKEACGCKDRLAPVPKHVQPKEDPCKIVKGILNGKKEKSHIGNCKPKTYEGWNCNSQTDPNHTGACMPPRRQKLCIKKLTQGINGKEDLRTAFIKCAAAETFLSWNYYKSKNNSKGNLDNKLKEGEIPPEFLRSMFYTYGDYRDLCLGKDIGNDVGTANQKIDEYFKKYTNLDRTKWWTHNGKDIWESMLCSLSYDSNGKMFKNDVHTKLTNTHTYSTVTFSDNKTTLEKFAERYQFLRWFTEWSDEFCRERKKKEEKIEKDCTEDYEGCANTKGIGNANCVTACNEYKQYIEDKKKQYDKQNEKFEDEKSGKDSEYNIYSNSNASEYLKDKCFTGTCSCIEKVQTIKDYWEQPHTTYNDENLQKKCSCPQPPCEIVDKTLGDKTSKSYAEGCRHKYTTRYAGWDCGKGGESGKGNEDGDVCIPPRRKRLYIKDLEDLKGDETQVDLRKAFIKCAAVETFFAWHEYKMEKKLLAQQNARAAALVLLQDVKPKEDPQTKLDGGDIPEEFKRQMFYTFGDYRDIFFGRDMSKDVNKVKTNIDEVFTNSDSKIPSDKNHNDQHRQNWWTKYAPDIWQGMLCALSYNTETKIKNENVHKKLIEEINNNKYKYDKVVFSGGFNQNSTKLDDFVKRPQLFRWLEEWAHEFCTKRTHKLAQIKEDCRGPYGQNKCDDDGFECKEMCPNKDERFETFNCLSCAKSCKSYKKWISTKKDEFYKHEPKYKQEIQKLENDSDNIYDENFIKTFPKTHKSLESFLKNLKGACINNNIGNSTIDFNKPGKTFGHAEYCAPCSVIGIKCEGVNNIQVTERTCKDKKEIATKDIKDKDEPIGKLYMVVSDNGKNKFQDHLNDVCKETGIFKGIRKDEWTCGYVCGLDICELKPSDGKEGDKQNILIRALFKRWLENFLQDYNKISDKISQCMNIGKQPICINQCANICKCVSIWIQKKKEEWENIKKRYFKQYKIDTSDVYEVRRFLENGPFDSDIEKVKGAFKELRDLEESDECTDPVLTQNGKGTKKDVVQCILYKLQKKIDTCKKMHNITGQQCTGTLPNTEDDKNAHIPLGFLPPPFCNVPANPCGKPDATNVVNVEEVAEILHQEAKDKMVENSVVHGKGESGSGKSSLQGNIKNAKLKNGRTGTALNNVCSITKEYTNDKRGSTKDGACEGKDGNYTMFQVVTGWKNGNQIGTANDVFLPPRRQHFCTSNLENLNINNNGLKGANARDSLLVDVLLAAKYEANFIKERYNHNKTPGGFKNEAAICRAIKYSFADIGDIIKGTDLWDQNSGEITTQNNLVRIFKEIKEKLSDDIKGKYTDGSPYLDLRKDWWEANRDQVWEAMKCATTTKPPLNIKCGDTPPLVDYIPQRLRWMTEWAEWFCKMQSQAYEELEKKCRNCRSGICDKGKDDCAKCTKSCEEYNKKIQPWEKQWEKISQKYKTLYQQANDSVNGATTSSSTDEKDKDVVDFLKMLYQKNTHNTIYSTVAGYIHQEAHINDCQKQTLFCKNT</sequence>
<feature type="domain" description="Cysteine-rich interdomain region 1 gamma" evidence="5">
    <location>
        <begin position="2033"/>
        <end position="2080"/>
    </location>
</feature>
<dbReference type="Pfam" id="PF15447">
    <property type="entry name" value="NTS"/>
    <property type="match status" value="1"/>
</dbReference>
<evidence type="ECO:0000259" key="4">
    <source>
        <dbReference type="Pfam" id="PF15447"/>
    </source>
</evidence>
<feature type="domain" description="Duffy-binding-like" evidence="6">
    <location>
        <begin position="1842"/>
        <end position="1986"/>
    </location>
</feature>
<dbReference type="EMBL" id="KI926666">
    <property type="protein sequence ID" value="ETW33382.1"/>
    <property type="molecule type" value="Genomic_DNA"/>
</dbReference>
<dbReference type="FunFam" id="1.20.1310.20:FF:000003">
    <property type="entry name" value="Erythrocyte membrane protein 1, PfEMP1"/>
    <property type="match status" value="1"/>
</dbReference>
<evidence type="ECO:0000259" key="2">
    <source>
        <dbReference type="Pfam" id="PF03011"/>
    </source>
</evidence>
<feature type="domain" description="Duffy-antigen binding" evidence="3">
    <location>
        <begin position="2391"/>
        <end position="2565"/>
    </location>
</feature>
<evidence type="ECO:0000259" key="3">
    <source>
        <dbReference type="Pfam" id="PF05424"/>
    </source>
</evidence>
<dbReference type="Proteomes" id="UP000030708">
    <property type="component" value="Unassembled WGS sequence"/>
</dbReference>
<feature type="region of interest" description="Disordered" evidence="1">
    <location>
        <begin position="1"/>
        <end position="72"/>
    </location>
</feature>
<dbReference type="FunFam" id="1.20.58.1930:FF:000001">
    <property type="entry name" value="Erythrocyte membrane protein 1, PfEMP1"/>
    <property type="match status" value="1"/>
</dbReference>
<dbReference type="GO" id="GO:0016020">
    <property type="term" value="C:membrane"/>
    <property type="evidence" value="ECO:0007669"/>
    <property type="project" value="InterPro"/>
</dbReference>
<evidence type="ECO:0008006" key="9">
    <source>
        <dbReference type="Google" id="ProtNLM"/>
    </source>
</evidence>
<feature type="compositionally biased region" description="Acidic residues" evidence="1">
    <location>
        <begin position="720"/>
        <end position="734"/>
    </location>
</feature>
<dbReference type="InterPro" id="IPR054595">
    <property type="entry name" value="DBL_C"/>
</dbReference>
<gene>
    <name evidence="7" type="ORF">PFTANZ_05899</name>
</gene>
<feature type="domain" description="Duffy-binding-like" evidence="6">
    <location>
        <begin position="313"/>
        <end position="457"/>
    </location>
</feature>
<name>A0A024VY94_PLAFA</name>
<evidence type="ECO:0000259" key="6">
    <source>
        <dbReference type="Pfam" id="PF22672"/>
    </source>
</evidence>
<feature type="compositionally biased region" description="Polar residues" evidence="1">
    <location>
        <begin position="708"/>
        <end position="718"/>
    </location>
</feature>
<dbReference type="FunFam" id="1.20.58.830:FF:000021">
    <property type="entry name" value="Erythrocyte membrane protein 1, PfEMP1"/>
    <property type="match status" value="2"/>
</dbReference>
<evidence type="ECO:0000313" key="8">
    <source>
        <dbReference type="Proteomes" id="UP000030708"/>
    </source>
</evidence>
<feature type="domain" description="Duffy-antigen binding" evidence="3">
    <location>
        <begin position="128"/>
        <end position="309"/>
    </location>
</feature>
<dbReference type="Gene3D" id="1.20.58.1930">
    <property type="match status" value="2"/>
</dbReference>
<feature type="compositionally biased region" description="Basic and acidic residues" evidence="1">
    <location>
        <begin position="36"/>
        <end position="46"/>
    </location>
</feature>
<dbReference type="Pfam" id="PF03011">
    <property type="entry name" value="PFEMP"/>
    <property type="match status" value="2"/>
</dbReference>
<feature type="domain" description="Duffy-antigen binding" evidence="3">
    <location>
        <begin position="1623"/>
        <end position="1797"/>
    </location>
</feature>
<evidence type="ECO:0000313" key="7">
    <source>
        <dbReference type="EMBL" id="ETW33382.1"/>
    </source>
</evidence>
<reference evidence="7 8" key="2">
    <citation type="submission" date="2013-02" db="EMBL/GenBank/DDBJ databases">
        <title>The Genome Sequence of Plasmodium falciparum Tanzania (2000708).</title>
        <authorList>
            <consortium name="The Broad Institute Genome Sequencing Platform"/>
            <consortium name="The Broad Institute Genome Sequencing Center for Infectious Disease"/>
            <person name="Neafsey D."/>
            <person name="Cheeseman I."/>
            <person name="Volkman S."/>
            <person name="Adams J."/>
            <person name="Walker B."/>
            <person name="Young S.K."/>
            <person name="Zeng Q."/>
            <person name="Gargeya S."/>
            <person name="Fitzgerald M."/>
            <person name="Haas B."/>
            <person name="Abouelleil A."/>
            <person name="Alvarado L."/>
            <person name="Arachchi H.M."/>
            <person name="Berlin A.M."/>
            <person name="Chapman S.B."/>
            <person name="Dewar J."/>
            <person name="Goldberg J."/>
            <person name="Griggs A."/>
            <person name="Gujja S."/>
            <person name="Hansen M."/>
            <person name="Howarth C."/>
            <person name="Imamovic A."/>
            <person name="Larimer J."/>
            <person name="McCowan C."/>
            <person name="Murphy C."/>
            <person name="Neiman D."/>
            <person name="Pearson M."/>
            <person name="Priest M."/>
            <person name="Roberts A."/>
            <person name="Saif S."/>
            <person name="Shea T."/>
            <person name="Sisk P."/>
            <person name="Sykes S."/>
            <person name="Wortman J."/>
            <person name="Nusbaum C."/>
            <person name="Birren B."/>
        </authorList>
    </citation>
    <scope>NUCLEOTIDE SEQUENCE [LARGE SCALE GENOMIC DNA]</scope>
    <source>
        <strain evidence="8">Tanzania (2000708)</strain>
    </source>
</reference>
<proteinExistence type="predicted"/>
<feature type="domain" description="Plasmodium falciparum erythrocyte membrane protein-1 N-terminal segment" evidence="4">
    <location>
        <begin position="21"/>
        <end position="56"/>
    </location>
</feature>
<dbReference type="Gene3D" id="1.20.58.830">
    <property type="match status" value="5"/>
</dbReference>
<feature type="region of interest" description="Disordered" evidence="1">
    <location>
        <begin position="701"/>
        <end position="759"/>
    </location>
</feature>
<evidence type="ECO:0000256" key="1">
    <source>
        <dbReference type="SAM" id="MobiDB-lite"/>
    </source>
</evidence>
<accession>A0A024VY94</accession>
<dbReference type="SUPFAM" id="SSF140924">
    <property type="entry name" value="Duffy binding domain-like"/>
    <property type="match status" value="7"/>
</dbReference>
<dbReference type="Pfam" id="PF05424">
    <property type="entry name" value="Duffy_binding"/>
    <property type="match status" value="5"/>
</dbReference>
<feature type="domain" description="Cysteine-rich interdomain region 1 gamma" evidence="5">
    <location>
        <begin position="496"/>
        <end position="547"/>
    </location>
</feature>
<dbReference type="Gene3D" id="1.20.1310.20">
    <property type="entry name" value="Duffy-antigen binding domain"/>
    <property type="match status" value="5"/>
</dbReference>
<dbReference type="InterPro" id="IPR008602">
    <property type="entry name" value="Duffy-antigen-binding"/>
</dbReference>
<reference evidence="7 8" key="1">
    <citation type="submission" date="2013-02" db="EMBL/GenBank/DDBJ databases">
        <title>The Genome Annotation of Plasmodium falciparum Tanzania (2000708).</title>
        <authorList>
            <consortium name="The Broad Institute Genome Sequencing Platform"/>
            <consortium name="The Broad Institute Genome Sequencing Center for Infectious Disease"/>
            <person name="Neafsey D."/>
            <person name="Hoffman S."/>
            <person name="Volkman S."/>
            <person name="Rosenthal P."/>
            <person name="Walker B."/>
            <person name="Young S.K."/>
            <person name="Zeng Q."/>
            <person name="Gargeya S."/>
            <person name="Fitzgerald M."/>
            <person name="Haas B."/>
            <person name="Abouelleil A."/>
            <person name="Allen A.W."/>
            <person name="Alvarado L."/>
            <person name="Arachchi H.M."/>
            <person name="Berlin A.M."/>
            <person name="Chapman S.B."/>
            <person name="Gainer-Dewar J."/>
            <person name="Goldberg J."/>
            <person name="Griggs A."/>
            <person name="Gujja S."/>
            <person name="Hansen M."/>
            <person name="Howarth C."/>
            <person name="Imamovic A."/>
            <person name="Ireland A."/>
            <person name="Larimer J."/>
            <person name="McCowan C."/>
            <person name="Murphy C."/>
            <person name="Pearson M."/>
            <person name="Poon T.W."/>
            <person name="Priest M."/>
            <person name="Roberts A."/>
            <person name="Saif S."/>
            <person name="Shea T."/>
            <person name="Sisk P."/>
            <person name="Sykes S."/>
            <person name="Wortman J."/>
            <person name="Nusbaum C."/>
            <person name="Birren B."/>
        </authorList>
    </citation>
    <scope>NUCLEOTIDE SEQUENCE [LARGE SCALE GENOMIC DNA]</scope>
    <source>
        <strain evidence="8">Tanzania (2000708)</strain>
    </source>
</reference>
<dbReference type="FunFam" id="1.20.1310.20:FF:000004">
    <property type="entry name" value="Erythrocyte membrane protein 1, PfEMP1"/>
    <property type="match status" value="1"/>
</dbReference>
<dbReference type="InterPro" id="IPR042202">
    <property type="entry name" value="Duffy-ag-bd_sf"/>
</dbReference>
<dbReference type="Pfam" id="PF18562">
    <property type="entry name" value="CIDR1_gamma"/>
    <property type="match status" value="2"/>
</dbReference>
<feature type="domain" description="Duffy-antigen binding" evidence="3">
    <location>
        <begin position="1267"/>
        <end position="1417"/>
    </location>
</feature>